<dbReference type="PATRIC" id="fig|883114.3.peg.1160"/>
<feature type="transmembrane region" description="Helical" evidence="8">
    <location>
        <begin position="151"/>
        <end position="169"/>
    </location>
</feature>
<evidence type="ECO:0000256" key="7">
    <source>
        <dbReference type="ARBA" id="ARBA00023136"/>
    </source>
</evidence>
<comment type="similarity">
    <text evidence="2">Belongs to the ZIP transporter (TC 2.A.5) family.</text>
</comment>
<evidence type="ECO:0000313" key="9">
    <source>
        <dbReference type="EMBL" id="EHR33422.1"/>
    </source>
</evidence>
<dbReference type="EMBL" id="AGEI01000023">
    <property type="protein sequence ID" value="EHR33422.1"/>
    <property type="molecule type" value="Genomic_DNA"/>
</dbReference>
<dbReference type="HOGENOM" id="CLU_015114_1_2_9"/>
<dbReference type="PANTHER" id="PTHR11040">
    <property type="entry name" value="ZINC/IRON TRANSPORTER"/>
    <property type="match status" value="1"/>
</dbReference>
<dbReference type="GO" id="GO:0005886">
    <property type="term" value="C:plasma membrane"/>
    <property type="evidence" value="ECO:0007669"/>
    <property type="project" value="UniProtKB-SubCell"/>
</dbReference>
<keyword evidence="5" id="KW-0862">Zinc</keyword>
<sequence>MEWFLSLSPILQALLAGIFTWLCTLVGSAVVFFIKEVNNKFLAIMQGAAAGIMTAASFWSLLAPALEFAEKGHSSLPTWLPVTIGFLGGGIFLRFLDIVIPHIHLSGDHGDTDIKKSTLGRSTMLFLAVTLHNIPEGMALGVAFAAAGLQVSGASIAAAIALTIGIGIQNIPEGSALSLPIRAQGRSKKYAFNMGQMSALVEPVGAVLGAAAVTAVTEILPYGLSFAAGAMLFVVIEELVPESQKSEYTDIATMAFLVGFCIMMVLDVALG</sequence>
<name>H3NPA9_9FIRM</name>
<keyword evidence="4 8" id="KW-0812">Transmembrane</keyword>
<evidence type="ECO:0000313" key="10">
    <source>
        <dbReference type="Proteomes" id="UP000004191"/>
    </source>
</evidence>
<comment type="subcellular location">
    <subcellularLocation>
        <location evidence="1">Cell membrane</location>
        <topology evidence="1">Multi-pass membrane protein</topology>
    </subcellularLocation>
</comment>
<feature type="transmembrane region" description="Helical" evidence="8">
    <location>
        <begin position="248"/>
        <end position="270"/>
    </location>
</feature>
<dbReference type="GO" id="GO:0005385">
    <property type="term" value="F:zinc ion transmembrane transporter activity"/>
    <property type="evidence" value="ECO:0007669"/>
    <property type="project" value="TreeGrafter"/>
</dbReference>
<keyword evidence="3" id="KW-1003">Cell membrane</keyword>
<dbReference type="PANTHER" id="PTHR11040:SF211">
    <property type="entry name" value="ZINC TRANSPORTER ZIP11"/>
    <property type="match status" value="1"/>
</dbReference>
<protein>
    <recommendedName>
        <fullName evidence="11">ZIP family metal transporter</fullName>
    </recommendedName>
</protein>
<evidence type="ECO:0000256" key="1">
    <source>
        <dbReference type="ARBA" id="ARBA00004651"/>
    </source>
</evidence>
<dbReference type="InterPro" id="IPR003689">
    <property type="entry name" value="ZIP"/>
</dbReference>
<evidence type="ECO:0000256" key="4">
    <source>
        <dbReference type="ARBA" id="ARBA00022692"/>
    </source>
</evidence>
<evidence type="ECO:0000256" key="6">
    <source>
        <dbReference type="ARBA" id="ARBA00022989"/>
    </source>
</evidence>
<dbReference type="Pfam" id="PF02535">
    <property type="entry name" value="Zip"/>
    <property type="match status" value="1"/>
</dbReference>
<dbReference type="OrthoDB" id="9787346at2"/>
<evidence type="ECO:0000256" key="3">
    <source>
        <dbReference type="ARBA" id="ARBA00022475"/>
    </source>
</evidence>
<feature type="transmembrane region" description="Helical" evidence="8">
    <location>
        <begin position="124"/>
        <end position="145"/>
    </location>
</feature>
<proteinExistence type="inferred from homology"/>
<feature type="transmembrane region" description="Helical" evidence="8">
    <location>
        <begin position="41"/>
        <end position="62"/>
    </location>
</feature>
<comment type="caution">
    <text evidence="9">The sequence shown here is derived from an EMBL/GenBank/DDBJ whole genome shotgun (WGS) entry which is preliminary data.</text>
</comment>
<evidence type="ECO:0000256" key="2">
    <source>
        <dbReference type="ARBA" id="ARBA00006939"/>
    </source>
</evidence>
<feature type="transmembrane region" description="Helical" evidence="8">
    <location>
        <begin position="12"/>
        <end position="34"/>
    </location>
</feature>
<evidence type="ECO:0008006" key="11">
    <source>
        <dbReference type="Google" id="ProtNLM"/>
    </source>
</evidence>
<organism evidence="9 10">
    <name type="scientific">Helcococcus kunzii ATCC 51366</name>
    <dbReference type="NCBI Taxonomy" id="883114"/>
    <lineage>
        <taxon>Bacteria</taxon>
        <taxon>Bacillati</taxon>
        <taxon>Bacillota</taxon>
        <taxon>Tissierellia</taxon>
        <taxon>Tissierellales</taxon>
        <taxon>Peptoniphilaceae</taxon>
        <taxon>Helcococcus</taxon>
    </lineage>
</organism>
<dbReference type="AlphaFoldDB" id="H3NPA9"/>
<keyword evidence="10" id="KW-1185">Reference proteome</keyword>
<evidence type="ECO:0000256" key="8">
    <source>
        <dbReference type="SAM" id="Phobius"/>
    </source>
</evidence>
<dbReference type="RefSeq" id="WP_005398685.1">
    <property type="nucleotide sequence ID" value="NZ_JH601088.1"/>
</dbReference>
<dbReference type="eggNOG" id="COG0428">
    <property type="taxonomic scope" value="Bacteria"/>
</dbReference>
<gene>
    <name evidence="9" type="ORF">HMPREF9709_01170</name>
</gene>
<keyword evidence="7 8" id="KW-0472">Membrane</keyword>
<feature type="transmembrane region" description="Helical" evidence="8">
    <location>
        <begin position="82"/>
        <end position="103"/>
    </location>
</feature>
<dbReference type="Proteomes" id="UP000004191">
    <property type="component" value="Unassembled WGS sequence"/>
</dbReference>
<reference evidence="9 10" key="1">
    <citation type="submission" date="2012-01" db="EMBL/GenBank/DDBJ databases">
        <title>The Genome Sequence of Helcococcus kunzii ATCC 51366.</title>
        <authorList>
            <consortium name="The Broad Institute Genome Sequencing Platform"/>
            <person name="Earl A."/>
            <person name="Ward D."/>
            <person name="Feldgarden M."/>
            <person name="Gevers D."/>
            <person name="Huys G."/>
            <person name="Young S.K."/>
            <person name="Zeng Q."/>
            <person name="Gargeya S."/>
            <person name="Fitzgerald M."/>
            <person name="Haas B."/>
            <person name="Abouelleil A."/>
            <person name="Alvarado L."/>
            <person name="Arachchi H.M."/>
            <person name="Berlin A."/>
            <person name="Chapman S.B."/>
            <person name="Gearin G."/>
            <person name="Goldberg J."/>
            <person name="Griggs A."/>
            <person name="Gujja S."/>
            <person name="Hansen M."/>
            <person name="Heiman D."/>
            <person name="Howarth C."/>
            <person name="Larimer J."/>
            <person name="Lui A."/>
            <person name="MacDonald P.J.P."/>
            <person name="McCowen C."/>
            <person name="Montmayeur A."/>
            <person name="Murphy C."/>
            <person name="Neiman D."/>
            <person name="Pearson M."/>
            <person name="Priest M."/>
            <person name="Roberts A."/>
            <person name="Saif S."/>
            <person name="Shea T."/>
            <person name="Sisk P."/>
            <person name="Stolte C."/>
            <person name="Sykes S."/>
            <person name="Wortman J."/>
            <person name="Nusbaum C."/>
            <person name="Birren B."/>
        </authorList>
    </citation>
    <scope>NUCLEOTIDE SEQUENCE [LARGE SCALE GENOMIC DNA]</scope>
    <source>
        <strain evidence="9 10">ATCC 51366</strain>
    </source>
</reference>
<dbReference type="GeneID" id="96999155"/>
<keyword evidence="6 8" id="KW-1133">Transmembrane helix</keyword>
<dbReference type="STRING" id="883114.HMPREF9709_01170"/>
<accession>H3NPA9</accession>
<evidence type="ECO:0000256" key="5">
    <source>
        <dbReference type="ARBA" id="ARBA00022833"/>
    </source>
</evidence>
<feature type="transmembrane region" description="Helical" evidence="8">
    <location>
        <begin position="190"/>
        <end position="213"/>
    </location>
</feature>